<name>A0ABR2Z834_9AGAR</name>
<gene>
    <name evidence="2" type="ORF">AAF712_016365</name>
</gene>
<accession>A0ABR2Z834</accession>
<feature type="compositionally biased region" description="Basic residues" evidence="1">
    <location>
        <begin position="360"/>
        <end position="373"/>
    </location>
</feature>
<proteinExistence type="predicted"/>
<dbReference type="EMBL" id="JBBXMP010000748">
    <property type="protein sequence ID" value="KAL0057016.1"/>
    <property type="molecule type" value="Genomic_DNA"/>
</dbReference>
<feature type="compositionally biased region" description="Acidic residues" evidence="1">
    <location>
        <begin position="392"/>
        <end position="409"/>
    </location>
</feature>
<evidence type="ECO:0000256" key="1">
    <source>
        <dbReference type="SAM" id="MobiDB-lite"/>
    </source>
</evidence>
<sequence>MSTSAKSKNNSNKRKTDDESAAPETPTPTSSKRQKVVEAGTVTPKAPPKVVAAPRVFPDPTTLASHLPTADTNFFAMAKMLQLNRSGRLTSEEYRGKAICLVSFISARRLGIVNILTNASERLDCGSEVVVTQVLSKEFGVAVHEIMRVSQGDAVGQQYLLFLDGNTEAVKKLPKQRITLQKGTWLQFNSLVGVGRWNVLEKPKGARGHVDWELLLVELNEVLPHTTRNQVIASVVAWSKECAPGEIEVLRDQKIVVEGGVYTGCWRLVVGVKFGSPTANALTSSVVHRTSMHIRDQATTSCYVAKIGLGNPCGSCGNWMHKKSSCPEVLSTVAEKAQAWIWSSTGRLAAPPKAKEPKKSKAKKGRTARKKSKAAQETRTTESESEERAATEEEDGEVQPEDEDDEDEA</sequence>
<reference evidence="2 3" key="1">
    <citation type="submission" date="2024-05" db="EMBL/GenBank/DDBJ databases">
        <title>A draft genome resource for the thread blight pathogen Marasmius tenuissimus strain MS-2.</title>
        <authorList>
            <person name="Yulfo-Soto G.E."/>
            <person name="Baruah I.K."/>
            <person name="Amoako-Attah I."/>
            <person name="Bukari Y."/>
            <person name="Meinhardt L.W."/>
            <person name="Bailey B.A."/>
            <person name="Cohen S.P."/>
        </authorList>
    </citation>
    <scope>NUCLEOTIDE SEQUENCE [LARGE SCALE GENOMIC DNA]</scope>
    <source>
        <strain evidence="2 3">MS-2</strain>
    </source>
</reference>
<feature type="compositionally biased region" description="Basic and acidic residues" evidence="1">
    <location>
        <begin position="374"/>
        <end position="391"/>
    </location>
</feature>
<keyword evidence="3" id="KW-1185">Reference proteome</keyword>
<feature type="compositionally biased region" description="Low complexity" evidence="1">
    <location>
        <begin position="1"/>
        <end position="10"/>
    </location>
</feature>
<feature type="region of interest" description="Disordered" evidence="1">
    <location>
        <begin position="1"/>
        <end position="47"/>
    </location>
</feature>
<protein>
    <recommendedName>
        <fullName evidence="4">EF-hand domain-containing protein</fullName>
    </recommendedName>
</protein>
<evidence type="ECO:0008006" key="4">
    <source>
        <dbReference type="Google" id="ProtNLM"/>
    </source>
</evidence>
<dbReference type="Proteomes" id="UP001437256">
    <property type="component" value="Unassembled WGS sequence"/>
</dbReference>
<comment type="caution">
    <text evidence="2">The sequence shown here is derived from an EMBL/GenBank/DDBJ whole genome shotgun (WGS) entry which is preliminary data.</text>
</comment>
<evidence type="ECO:0000313" key="3">
    <source>
        <dbReference type="Proteomes" id="UP001437256"/>
    </source>
</evidence>
<organism evidence="2 3">
    <name type="scientific">Marasmius tenuissimus</name>
    <dbReference type="NCBI Taxonomy" id="585030"/>
    <lineage>
        <taxon>Eukaryota</taxon>
        <taxon>Fungi</taxon>
        <taxon>Dikarya</taxon>
        <taxon>Basidiomycota</taxon>
        <taxon>Agaricomycotina</taxon>
        <taxon>Agaricomycetes</taxon>
        <taxon>Agaricomycetidae</taxon>
        <taxon>Agaricales</taxon>
        <taxon>Marasmiineae</taxon>
        <taxon>Marasmiaceae</taxon>
        <taxon>Marasmius</taxon>
    </lineage>
</organism>
<evidence type="ECO:0000313" key="2">
    <source>
        <dbReference type="EMBL" id="KAL0057016.1"/>
    </source>
</evidence>
<feature type="region of interest" description="Disordered" evidence="1">
    <location>
        <begin position="345"/>
        <end position="409"/>
    </location>
</feature>